<dbReference type="EMBL" id="JABFDY010000002">
    <property type="protein sequence ID" value="KAF7710823.1"/>
    <property type="molecule type" value="Genomic_DNA"/>
</dbReference>
<sequence>MVNITKTWQDAQSYCRSTYTDLARIHSPWEQNKVNSVVGRWVSVWIGLFLDNWQWSDQLSRRFRNWALGPPSVGTGDCAAVMAGKSGRLMNDSCTALHPFVCYGDVDSMIKKQIMEVKISSDKMTNLNDASVQAVILYEIERKLKSNRINQNVKLSWRVRPDGRVFKKVQS</sequence>
<accession>A0A8T0BWL8</accession>
<reference evidence="2" key="1">
    <citation type="submission" date="2020-08" db="EMBL/GenBank/DDBJ databases">
        <title>Chromosome-level assembly of Southern catfish (Silurus meridionalis) provides insights into visual adaptation to the nocturnal and benthic lifestyles.</title>
        <authorList>
            <person name="Zhang Y."/>
            <person name="Wang D."/>
            <person name="Peng Z."/>
        </authorList>
    </citation>
    <scope>NUCLEOTIDE SEQUENCE</scope>
    <source>
        <strain evidence="2">SWU-2019-XX</strain>
        <tissue evidence="2">Muscle</tissue>
    </source>
</reference>
<dbReference type="InterPro" id="IPR016186">
    <property type="entry name" value="C-type_lectin-like/link_sf"/>
</dbReference>
<dbReference type="SMART" id="SM00034">
    <property type="entry name" value="CLECT"/>
    <property type="match status" value="1"/>
</dbReference>
<proteinExistence type="predicted"/>
<evidence type="ECO:0000313" key="2">
    <source>
        <dbReference type="EMBL" id="KAF7710823.1"/>
    </source>
</evidence>
<dbReference type="PANTHER" id="PTHR45784">
    <property type="entry name" value="C-TYPE LECTIN DOMAIN FAMILY 20 MEMBER A-RELATED"/>
    <property type="match status" value="1"/>
</dbReference>
<dbReference type="Gene3D" id="3.10.100.10">
    <property type="entry name" value="Mannose-Binding Protein A, subunit A"/>
    <property type="match status" value="1"/>
</dbReference>
<evidence type="ECO:0000259" key="1">
    <source>
        <dbReference type="PROSITE" id="PS50041"/>
    </source>
</evidence>
<keyword evidence="3" id="KW-1185">Reference proteome</keyword>
<name>A0A8T0BWL8_SILME</name>
<dbReference type="Proteomes" id="UP000606274">
    <property type="component" value="Unassembled WGS sequence"/>
</dbReference>
<dbReference type="Pfam" id="PF00059">
    <property type="entry name" value="Lectin_C"/>
    <property type="match status" value="1"/>
</dbReference>
<feature type="domain" description="C-type lectin" evidence="1">
    <location>
        <begin position="1"/>
        <end position="103"/>
    </location>
</feature>
<dbReference type="InterPro" id="IPR001304">
    <property type="entry name" value="C-type_lectin-like"/>
</dbReference>
<dbReference type="PROSITE" id="PS50041">
    <property type="entry name" value="C_TYPE_LECTIN_2"/>
    <property type="match status" value="1"/>
</dbReference>
<comment type="caution">
    <text evidence="2">The sequence shown here is derived from an EMBL/GenBank/DDBJ whole genome shotgun (WGS) entry which is preliminary data.</text>
</comment>
<dbReference type="InterPro" id="IPR016187">
    <property type="entry name" value="CTDL_fold"/>
</dbReference>
<organism evidence="2 3">
    <name type="scientific">Silurus meridionalis</name>
    <name type="common">Southern catfish</name>
    <name type="synonym">Silurus soldatovi meridionalis</name>
    <dbReference type="NCBI Taxonomy" id="175797"/>
    <lineage>
        <taxon>Eukaryota</taxon>
        <taxon>Metazoa</taxon>
        <taxon>Chordata</taxon>
        <taxon>Craniata</taxon>
        <taxon>Vertebrata</taxon>
        <taxon>Euteleostomi</taxon>
        <taxon>Actinopterygii</taxon>
        <taxon>Neopterygii</taxon>
        <taxon>Teleostei</taxon>
        <taxon>Ostariophysi</taxon>
        <taxon>Siluriformes</taxon>
        <taxon>Siluridae</taxon>
        <taxon>Silurus</taxon>
    </lineage>
</organism>
<evidence type="ECO:0000313" key="3">
    <source>
        <dbReference type="Proteomes" id="UP000606274"/>
    </source>
</evidence>
<gene>
    <name evidence="2" type="ORF">HF521_009695</name>
</gene>
<dbReference type="PANTHER" id="PTHR45784:SF3">
    <property type="entry name" value="C-TYPE LECTIN DOMAIN FAMILY 4 MEMBER K-LIKE-RELATED"/>
    <property type="match status" value="1"/>
</dbReference>
<dbReference type="AlphaFoldDB" id="A0A8T0BWL8"/>
<protein>
    <recommendedName>
        <fullName evidence="1">C-type lectin domain-containing protein</fullName>
    </recommendedName>
</protein>
<dbReference type="SUPFAM" id="SSF56436">
    <property type="entry name" value="C-type lectin-like"/>
    <property type="match status" value="1"/>
</dbReference>